<keyword evidence="2" id="KW-1185">Reference proteome</keyword>
<dbReference type="Proteomes" id="UP001235939">
    <property type="component" value="Chromosome 22"/>
</dbReference>
<dbReference type="EMBL" id="CP092884">
    <property type="protein sequence ID" value="UYV82751.1"/>
    <property type="molecule type" value="Genomic_DNA"/>
</dbReference>
<dbReference type="InterPro" id="IPR001888">
    <property type="entry name" value="Transposase_1"/>
</dbReference>
<evidence type="ECO:0000313" key="1">
    <source>
        <dbReference type="EMBL" id="UYV82751.1"/>
    </source>
</evidence>
<dbReference type="PANTHER" id="PTHR46060:SF1">
    <property type="entry name" value="MARINER MOS1 TRANSPOSASE-LIKE PROTEIN"/>
    <property type="match status" value="1"/>
</dbReference>
<reference evidence="1 2" key="1">
    <citation type="submission" date="2022-03" db="EMBL/GenBank/DDBJ databases">
        <title>A chromosomal length assembly of Cordylochernes scorpioides.</title>
        <authorList>
            <person name="Zeh D."/>
            <person name="Zeh J."/>
        </authorList>
    </citation>
    <scope>NUCLEOTIDE SEQUENCE [LARGE SCALE GENOMIC DNA]</scope>
    <source>
        <strain evidence="1">IN4F17</strain>
        <tissue evidence="1">Whole Body</tissue>
    </source>
</reference>
<protein>
    <submittedName>
        <fullName evidence="1">Uncharacterized protein</fullName>
    </submittedName>
</protein>
<organism evidence="1 2">
    <name type="scientific">Cordylochernes scorpioides</name>
    <dbReference type="NCBI Taxonomy" id="51811"/>
    <lineage>
        <taxon>Eukaryota</taxon>
        <taxon>Metazoa</taxon>
        <taxon>Ecdysozoa</taxon>
        <taxon>Arthropoda</taxon>
        <taxon>Chelicerata</taxon>
        <taxon>Arachnida</taxon>
        <taxon>Pseudoscorpiones</taxon>
        <taxon>Cheliferoidea</taxon>
        <taxon>Chernetidae</taxon>
        <taxon>Cordylochernes</taxon>
    </lineage>
</organism>
<accession>A0ABY6LNG1</accession>
<proteinExistence type="predicted"/>
<dbReference type="PANTHER" id="PTHR46060">
    <property type="entry name" value="MARINER MOS1 TRANSPOSASE-LIKE PROTEIN"/>
    <property type="match status" value="1"/>
</dbReference>
<dbReference type="Gene3D" id="3.30.420.10">
    <property type="entry name" value="Ribonuclease H-like superfamily/Ribonuclease H"/>
    <property type="match status" value="1"/>
</dbReference>
<dbReference type="InterPro" id="IPR052709">
    <property type="entry name" value="Transposase-MT_Hybrid"/>
</dbReference>
<evidence type="ECO:0000313" key="2">
    <source>
        <dbReference type="Proteomes" id="UP001235939"/>
    </source>
</evidence>
<name>A0ABY6LNG1_9ARAC</name>
<gene>
    <name evidence="1" type="ORF">LAZ67_22000734</name>
</gene>
<dbReference type="InterPro" id="IPR036397">
    <property type="entry name" value="RNaseH_sf"/>
</dbReference>
<sequence>MGTCIGHPKKNVEPNLRAELERVYQEDGCLDRMMVPALVGSKPRRILEETVRDLPALLAASDGLKFGGRSLLNVAICSLGPCDCPCKPLFVACHLGRQDSVKQLLQYGAAVSDDDICHEQGCHLLSLTCHHLDCLELLRRHLSSCLYLGQPFSPPRLTHLARLAECWLKLSNKNVLHGTRKVSGGLYKVDMKVLRSDNPVEVNIMTNNDSILQLYHERWGNQDKRHIKDILKHQLDMKVKLSKELCEACTYGKAHRLKFDNRPKLTKPGELISADVFGAFDKSYRKFRYFVLSSKIMSQSLEMRIPCDKSLKTESGDICVKKKTWRLAFGRLDDPARRCLESLTSERSIAGVVQAERVSEERKMLQKAFKDDCISRSQSGKWHKAFKEGREEVAYEPRSGRPTTARTDENVDRVLEVLRTDRRLSIQQIADTLHRICKCVRVLRCQELLNLIQNELDFLNSVVTGDESWMFEYDPESKKKICIWHTKSSPRPKKARMSKSRIKTMIIVFFDIRGIVQCEFVPQGQTVNSAFYLEVLRRLKRRIARVRTYIKDTVKLHHDNATSHTAFIITNFLARSNTPVIPHPPYSPDLAPCNFFLFPRLKREMKGNIGKPWKTSNTCYNVSEKHSCRGVSGCLSDVANASPQVY</sequence>
<dbReference type="Pfam" id="PF01359">
    <property type="entry name" value="Transposase_1"/>
    <property type="match status" value="1"/>
</dbReference>